<comment type="caution">
    <text evidence="10">The sequence shown here is derived from an EMBL/GenBank/DDBJ whole genome shotgun (WGS) entry which is preliminary data.</text>
</comment>
<dbReference type="InterPro" id="IPR005200">
    <property type="entry name" value="Endo-beta-glucanase"/>
</dbReference>
<dbReference type="Pfam" id="PF17652">
    <property type="entry name" value="Glyco_hydro81C"/>
    <property type="match status" value="1"/>
</dbReference>
<organism evidence="10 11">
    <name type="scientific">Arachis hypogaea</name>
    <name type="common">Peanut</name>
    <dbReference type="NCBI Taxonomy" id="3818"/>
    <lineage>
        <taxon>Eukaryota</taxon>
        <taxon>Viridiplantae</taxon>
        <taxon>Streptophyta</taxon>
        <taxon>Embryophyta</taxon>
        <taxon>Tracheophyta</taxon>
        <taxon>Spermatophyta</taxon>
        <taxon>Magnoliopsida</taxon>
        <taxon>eudicotyledons</taxon>
        <taxon>Gunneridae</taxon>
        <taxon>Pentapetalae</taxon>
        <taxon>rosids</taxon>
        <taxon>fabids</taxon>
        <taxon>Fabales</taxon>
        <taxon>Fabaceae</taxon>
        <taxon>Papilionoideae</taxon>
        <taxon>50 kb inversion clade</taxon>
        <taxon>dalbergioids sensu lato</taxon>
        <taxon>Dalbergieae</taxon>
        <taxon>Pterocarpus clade</taxon>
        <taxon>Arachis</taxon>
    </lineage>
</organism>
<dbReference type="GO" id="GO:0000272">
    <property type="term" value="P:polysaccharide catabolic process"/>
    <property type="evidence" value="ECO:0007669"/>
    <property type="project" value="UniProtKB-KW"/>
</dbReference>
<keyword evidence="11" id="KW-1185">Reference proteome</keyword>
<dbReference type="EMBL" id="SDMP01000004">
    <property type="protein sequence ID" value="RYR60302.1"/>
    <property type="molecule type" value="Genomic_DNA"/>
</dbReference>
<feature type="domain" description="Glycosyl hydrolase family 81 C-terminal" evidence="9">
    <location>
        <begin position="2"/>
        <end position="180"/>
    </location>
</feature>
<proteinExistence type="inferred from homology"/>
<accession>A0A445DAW2</accession>
<keyword evidence="7" id="KW-0961">Cell wall biogenesis/degradation</keyword>
<protein>
    <recommendedName>
        <fullName evidence="3">glucan endo-1,3-beta-D-glucosidase</fullName>
        <ecNumber evidence="3">3.2.1.39</ecNumber>
    </recommendedName>
</protein>
<dbReference type="PANTHER" id="PTHR31983:SF22">
    <property type="entry name" value="GLUCAN ENDO-1,3-BETA-D-GLUCOSIDASE"/>
    <property type="match status" value="1"/>
</dbReference>
<evidence type="ECO:0000256" key="1">
    <source>
        <dbReference type="ARBA" id="ARBA00000382"/>
    </source>
</evidence>
<keyword evidence="8" id="KW-0624">Polysaccharide degradation</keyword>
<dbReference type="Proteomes" id="UP000289738">
    <property type="component" value="Chromosome A04"/>
</dbReference>
<sequence>MLHSWDSGLEDSDVGRFQLISGEAVNAYYSAALMGLAYNDANLVAIGSTLAALEIHAAQMWGHLKRDDEKFEEFTKENRTLCKENKLVGVLWSNKRDRGLWFAPPAWKEFRLGIQLLPLVPVSEFLFSNKSFVKVVVKWTMPALDRDVVEGGWKGFLYALQGVYDNESALEKIRSLKDFDNSRGSSFDDDATDLVITALLPTRKIRQNA</sequence>
<evidence type="ECO:0000256" key="4">
    <source>
        <dbReference type="ARBA" id="ARBA00022801"/>
    </source>
</evidence>
<dbReference type="InterPro" id="IPR040720">
    <property type="entry name" value="GH81_C"/>
</dbReference>
<dbReference type="GO" id="GO:0052861">
    <property type="term" value="F:endo-1,3(4)-beta-glucanase activity"/>
    <property type="evidence" value="ECO:0007669"/>
    <property type="project" value="InterPro"/>
</dbReference>
<dbReference type="EC" id="3.2.1.39" evidence="3"/>
<evidence type="ECO:0000256" key="6">
    <source>
        <dbReference type="ARBA" id="ARBA00023295"/>
    </source>
</evidence>
<evidence type="ECO:0000256" key="8">
    <source>
        <dbReference type="ARBA" id="ARBA00023326"/>
    </source>
</evidence>
<evidence type="ECO:0000256" key="7">
    <source>
        <dbReference type="ARBA" id="ARBA00023316"/>
    </source>
</evidence>
<dbReference type="PROSITE" id="PS52008">
    <property type="entry name" value="GH81"/>
    <property type="match status" value="1"/>
</dbReference>
<evidence type="ECO:0000313" key="11">
    <source>
        <dbReference type="Proteomes" id="UP000289738"/>
    </source>
</evidence>
<keyword evidence="4" id="KW-0378">Hydrolase</keyword>
<comment type="catalytic activity">
    <reaction evidence="1">
        <text>Hydrolysis of (1-&gt;3)-beta-D-glucosidic linkages in (1-&gt;3)-beta-D-glucans.</text>
        <dbReference type="EC" id="3.2.1.39"/>
    </reaction>
</comment>
<gene>
    <name evidence="10" type="ORF">Ahy_A04g017379</name>
</gene>
<dbReference type="GO" id="GO:0042973">
    <property type="term" value="F:glucan endo-1,3-beta-D-glucosidase activity"/>
    <property type="evidence" value="ECO:0007669"/>
    <property type="project" value="UniProtKB-EC"/>
</dbReference>
<evidence type="ECO:0000313" key="10">
    <source>
        <dbReference type="EMBL" id="RYR60302.1"/>
    </source>
</evidence>
<evidence type="ECO:0000256" key="5">
    <source>
        <dbReference type="ARBA" id="ARBA00023277"/>
    </source>
</evidence>
<keyword evidence="6" id="KW-0326">Glycosidase</keyword>
<keyword evidence="5" id="KW-0119">Carbohydrate metabolism</keyword>
<dbReference type="AlphaFoldDB" id="A0A445DAW2"/>
<evidence type="ECO:0000259" key="9">
    <source>
        <dbReference type="Pfam" id="PF17652"/>
    </source>
</evidence>
<dbReference type="GO" id="GO:0071555">
    <property type="term" value="P:cell wall organization"/>
    <property type="evidence" value="ECO:0007669"/>
    <property type="project" value="UniProtKB-KW"/>
</dbReference>
<evidence type="ECO:0000256" key="2">
    <source>
        <dbReference type="ARBA" id="ARBA00010730"/>
    </source>
</evidence>
<evidence type="ECO:0000256" key="3">
    <source>
        <dbReference type="ARBA" id="ARBA00012780"/>
    </source>
</evidence>
<dbReference type="PANTHER" id="PTHR31983">
    <property type="entry name" value="ENDO-1,3(4)-BETA-GLUCANASE 1"/>
    <property type="match status" value="1"/>
</dbReference>
<reference evidence="10 11" key="1">
    <citation type="submission" date="2019-01" db="EMBL/GenBank/DDBJ databases">
        <title>Sequencing of cultivated peanut Arachis hypogaea provides insights into genome evolution and oil improvement.</title>
        <authorList>
            <person name="Chen X."/>
        </authorList>
    </citation>
    <scope>NUCLEOTIDE SEQUENCE [LARGE SCALE GENOMIC DNA]</scope>
    <source>
        <strain evidence="11">cv. Fuhuasheng</strain>
        <tissue evidence="10">Leaves</tissue>
    </source>
</reference>
<comment type="similarity">
    <text evidence="2">Belongs to the glycosyl hydrolase 81 family.</text>
</comment>
<name>A0A445DAW2_ARAHY</name>